<proteinExistence type="predicted"/>
<feature type="transmembrane region" description="Helical" evidence="5">
    <location>
        <begin position="113"/>
        <end position="133"/>
    </location>
</feature>
<reference evidence="6 7" key="1">
    <citation type="submission" date="2015-06" db="EMBL/GenBank/DDBJ databases">
        <authorList>
            <person name="Wibberg Daniel"/>
        </authorList>
    </citation>
    <scope>NUCLEOTIDE SEQUENCE [LARGE SCALE GENOMIC DNA]</scope>
    <source>
        <strain evidence="6 7">T3/55T</strain>
    </source>
</reference>
<keyword evidence="3 5" id="KW-1133">Transmembrane helix</keyword>
<feature type="transmembrane region" description="Helical" evidence="5">
    <location>
        <begin position="76"/>
        <end position="93"/>
    </location>
</feature>
<keyword evidence="7" id="KW-1185">Reference proteome</keyword>
<accession>A0A0H5SF38</accession>
<gene>
    <name evidence="6" type="ORF">HHT355_0414</name>
</gene>
<protein>
    <submittedName>
        <fullName evidence="6">Uncharacterized protein</fullName>
    </submittedName>
</protein>
<dbReference type="PANTHER" id="PTHR31746">
    <property type="entry name" value="TRANSMEMBRANE PROTEIN 229 FAMILY MEMBER"/>
    <property type="match status" value="1"/>
</dbReference>
<evidence type="ECO:0000256" key="5">
    <source>
        <dbReference type="SAM" id="Phobius"/>
    </source>
</evidence>
<dbReference type="AlphaFoldDB" id="A0A0H5SF38"/>
<dbReference type="Proteomes" id="UP000236497">
    <property type="component" value="Unassembled WGS sequence"/>
</dbReference>
<feature type="transmembrane region" description="Helical" evidence="5">
    <location>
        <begin position="7"/>
        <end position="27"/>
    </location>
</feature>
<dbReference type="GO" id="GO:0016020">
    <property type="term" value="C:membrane"/>
    <property type="evidence" value="ECO:0007669"/>
    <property type="project" value="UniProtKB-SubCell"/>
</dbReference>
<dbReference type="RefSeq" id="WP_103201788.1">
    <property type="nucleotide sequence ID" value="NZ_CVTD020000008.1"/>
</dbReference>
<dbReference type="OrthoDB" id="5523261at2"/>
<evidence type="ECO:0000256" key="1">
    <source>
        <dbReference type="ARBA" id="ARBA00004141"/>
    </source>
</evidence>
<keyword evidence="4 5" id="KW-0472">Membrane</keyword>
<name>A0A0H5SF38_HERHM</name>
<evidence type="ECO:0000256" key="2">
    <source>
        <dbReference type="ARBA" id="ARBA00022692"/>
    </source>
</evidence>
<organism evidence="6 7">
    <name type="scientific">Herbinix hemicellulosilytica</name>
    <dbReference type="NCBI Taxonomy" id="1564487"/>
    <lineage>
        <taxon>Bacteria</taxon>
        <taxon>Bacillati</taxon>
        <taxon>Bacillota</taxon>
        <taxon>Clostridia</taxon>
        <taxon>Lachnospirales</taxon>
        <taxon>Lachnospiraceae</taxon>
        <taxon>Herbinix</taxon>
    </lineage>
</organism>
<dbReference type="EMBL" id="CVTD020000008">
    <property type="protein sequence ID" value="CRZ33620.1"/>
    <property type="molecule type" value="Genomic_DNA"/>
</dbReference>
<keyword evidence="2 5" id="KW-0812">Transmembrane</keyword>
<dbReference type="Pfam" id="PF06541">
    <property type="entry name" value="ABC_trans_CmpB"/>
    <property type="match status" value="1"/>
</dbReference>
<evidence type="ECO:0000256" key="3">
    <source>
        <dbReference type="ARBA" id="ARBA00022989"/>
    </source>
</evidence>
<evidence type="ECO:0000313" key="6">
    <source>
        <dbReference type="EMBL" id="CRZ33620.1"/>
    </source>
</evidence>
<dbReference type="PANTHER" id="PTHR31746:SF3">
    <property type="entry name" value="TRANSMEMBRANE PROTEIN 229B"/>
    <property type="match status" value="1"/>
</dbReference>
<sequence>MSKIKTFLTNFCICGLCGWCLECFWTGINSIKNWKKNDRTLLCRTSIWMFPIYGLAAFLSPICCKLKNRSALVRGGVYAILIYITEYTTGVLLKKYRACPWDYSKSKYHINGVIRFDYAPIWFLTGLLFERILCRDLYKTKKDSNSCN</sequence>
<feature type="transmembrane region" description="Helical" evidence="5">
    <location>
        <begin position="47"/>
        <end position="64"/>
    </location>
</feature>
<dbReference type="InterPro" id="IPR010540">
    <property type="entry name" value="CmpB_TMEM229"/>
</dbReference>
<comment type="subcellular location">
    <subcellularLocation>
        <location evidence="1">Membrane</location>
        <topology evidence="1">Multi-pass membrane protein</topology>
    </subcellularLocation>
</comment>
<evidence type="ECO:0000256" key="4">
    <source>
        <dbReference type="ARBA" id="ARBA00023136"/>
    </source>
</evidence>
<evidence type="ECO:0000313" key="7">
    <source>
        <dbReference type="Proteomes" id="UP000236497"/>
    </source>
</evidence>